<proteinExistence type="inferred from homology"/>
<feature type="domain" description="Lipoyl-binding" evidence="5">
    <location>
        <begin position="2"/>
        <end position="78"/>
    </location>
</feature>
<comment type="similarity">
    <text evidence="2 4">Belongs to the 2-oxoacid dehydrogenase family.</text>
</comment>
<dbReference type="Pfam" id="PF00364">
    <property type="entry name" value="Biotin_lipoyl"/>
    <property type="match status" value="1"/>
</dbReference>
<dbReference type="Pfam" id="PF00198">
    <property type="entry name" value="2-oxoacid_dh"/>
    <property type="match status" value="1"/>
</dbReference>
<evidence type="ECO:0000256" key="2">
    <source>
        <dbReference type="ARBA" id="ARBA00007317"/>
    </source>
</evidence>
<gene>
    <name evidence="7" type="ORF">K1W68_07900</name>
</gene>
<dbReference type="EC" id="2.3.1.-" evidence="4"/>
<dbReference type="InterPro" id="IPR003016">
    <property type="entry name" value="2-oxoA_DH_lipoyl-BS"/>
</dbReference>
<dbReference type="PANTHER" id="PTHR23151:SF90">
    <property type="entry name" value="DIHYDROLIPOYLLYSINE-RESIDUE ACETYLTRANSFERASE COMPONENT OF PYRUVATE DEHYDROGENASE COMPLEX, MITOCHONDRIAL-RELATED"/>
    <property type="match status" value="1"/>
</dbReference>
<dbReference type="InterPro" id="IPR023213">
    <property type="entry name" value="CAT-like_dom_sf"/>
</dbReference>
<dbReference type="EMBL" id="JAIBCX010000016">
    <property type="protein sequence ID" value="MCJ8353910.1"/>
    <property type="molecule type" value="Genomic_DNA"/>
</dbReference>
<evidence type="ECO:0000256" key="4">
    <source>
        <dbReference type="RuleBase" id="RU003423"/>
    </source>
</evidence>
<dbReference type="PROSITE" id="PS50968">
    <property type="entry name" value="BIOTINYL_LIPOYL"/>
    <property type="match status" value="1"/>
</dbReference>
<dbReference type="GO" id="GO:0045254">
    <property type="term" value="C:pyruvate dehydrogenase complex"/>
    <property type="evidence" value="ECO:0007669"/>
    <property type="project" value="InterPro"/>
</dbReference>
<dbReference type="InterPro" id="IPR004167">
    <property type="entry name" value="PSBD"/>
</dbReference>
<evidence type="ECO:0000256" key="3">
    <source>
        <dbReference type="ARBA" id="ARBA00022823"/>
    </source>
</evidence>
<reference evidence="7" key="2">
    <citation type="submission" date="2022-03" db="EMBL/GenBank/DDBJ databases">
        <authorList>
            <person name="Ryngajllo M."/>
            <person name="Jacek P."/>
            <person name="Kubiak K."/>
        </authorList>
    </citation>
    <scope>NUCLEOTIDE SEQUENCE</scope>
    <source>
        <strain evidence="7">SI1</strain>
    </source>
</reference>
<dbReference type="InterPro" id="IPR036625">
    <property type="entry name" value="E3-bd_dom_sf"/>
</dbReference>
<dbReference type="GO" id="GO:0006086">
    <property type="term" value="P:pyruvate decarboxylation to acetyl-CoA"/>
    <property type="evidence" value="ECO:0007669"/>
    <property type="project" value="InterPro"/>
</dbReference>
<keyword evidence="3 4" id="KW-0450">Lipoyl</keyword>
<dbReference type="InterPro" id="IPR001078">
    <property type="entry name" value="2-oxoacid_DH_actylTfrase"/>
</dbReference>
<sequence>MAVNICMPDLCASSGTITLSRWLRAEGDAISAGDILAEMEADKATIEIEAPAGGILGRILVPDGTEGVSVDQVIGMVVDPGEPIPDAPGNLNVQAPAAICPDTGPMTQAVSPCSERGISLPDISGDVTRTRVFASPVARRLARLHELDLRRVGGSGPGGRILRRDIECLLSNEKIIQVKEKTKPDVDRVVMSGMRRSIAARLTNAKQTIPHFYVSVDVQVDALLDLREELNRVAPFHGAPDAFRISVNDMLIRACGVAFATVPSMNVLYAEDALLFPRQVDIAVAVSVSDGLLTPVLRDVGGKSLLVTSCEVRALIMRAREGKLSVEEMRGGSFTISNVGMFGIDSVTPIINPPHAAILGIGAIRRLPIVRDGQIAIASLMICTLSVDHRVVDGALAAQWLAAFRNIVEHPIRLLT</sequence>
<organism evidence="7 8">
    <name type="scientific">Novacetimonas hansenii</name>
    <name type="common">Komagataeibacter hansenii</name>
    <dbReference type="NCBI Taxonomy" id="436"/>
    <lineage>
        <taxon>Bacteria</taxon>
        <taxon>Pseudomonadati</taxon>
        <taxon>Pseudomonadota</taxon>
        <taxon>Alphaproteobacteria</taxon>
        <taxon>Acetobacterales</taxon>
        <taxon>Acetobacteraceae</taxon>
        <taxon>Novacetimonas</taxon>
    </lineage>
</organism>
<keyword evidence="4" id="KW-0012">Acyltransferase</keyword>
<dbReference type="GO" id="GO:0016746">
    <property type="term" value="F:acyltransferase activity"/>
    <property type="evidence" value="ECO:0007669"/>
    <property type="project" value="UniProtKB-KW"/>
</dbReference>
<dbReference type="Gene3D" id="4.10.320.10">
    <property type="entry name" value="E3-binding domain"/>
    <property type="match status" value="1"/>
</dbReference>
<comment type="caution">
    <text evidence="7">The sequence shown here is derived from an EMBL/GenBank/DDBJ whole genome shotgun (WGS) entry which is preliminary data.</text>
</comment>
<dbReference type="Proteomes" id="UP001202887">
    <property type="component" value="Unassembled WGS sequence"/>
</dbReference>
<feature type="domain" description="Peripheral subunit-binding (PSBD)" evidence="6">
    <location>
        <begin position="133"/>
        <end position="170"/>
    </location>
</feature>
<dbReference type="CDD" id="cd06849">
    <property type="entry name" value="lipoyl_domain"/>
    <property type="match status" value="1"/>
</dbReference>
<evidence type="ECO:0000313" key="8">
    <source>
        <dbReference type="Proteomes" id="UP001202887"/>
    </source>
</evidence>
<dbReference type="PROSITE" id="PS51826">
    <property type="entry name" value="PSBD"/>
    <property type="match status" value="1"/>
</dbReference>
<dbReference type="InterPro" id="IPR011053">
    <property type="entry name" value="Single_hybrid_motif"/>
</dbReference>
<dbReference type="SUPFAM" id="SSF52777">
    <property type="entry name" value="CoA-dependent acyltransferases"/>
    <property type="match status" value="1"/>
</dbReference>
<reference evidence="7" key="1">
    <citation type="journal article" date="2021" name="Polymers (Basel)">
        <title>Highly Stretchable Bacterial Cellulose Produced by Komagataeibacter hansenii SI1.</title>
        <authorList>
            <person name="Cielecka I."/>
            <person name="Ryngajllo M."/>
            <person name="Maniukiewicz W."/>
            <person name="Bielecki S."/>
        </authorList>
    </citation>
    <scope>NUCLEOTIDE SEQUENCE</scope>
    <source>
        <strain evidence="7">SI1</strain>
    </source>
</reference>
<evidence type="ECO:0000256" key="1">
    <source>
        <dbReference type="ARBA" id="ARBA00001938"/>
    </source>
</evidence>
<comment type="cofactor">
    <cofactor evidence="1 4">
        <name>(R)-lipoate</name>
        <dbReference type="ChEBI" id="CHEBI:83088"/>
    </cofactor>
</comment>
<evidence type="ECO:0000259" key="6">
    <source>
        <dbReference type="PROSITE" id="PS51826"/>
    </source>
</evidence>
<dbReference type="InterPro" id="IPR045257">
    <property type="entry name" value="E2/Pdx1"/>
</dbReference>
<protein>
    <recommendedName>
        <fullName evidence="4">Dihydrolipoamide acetyltransferase component of pyruvate dehydrogenase complex</fullName>
        <ecNumber evidence="4">2.3.1.-</ecNumber>
    </recommendedName>
</protein>
<keyword evidence="4" id="KW-0808">Transferase</keyword>
<dbReference type="AlphaFoldDB" id="A0AAW5ERG6"/>
<dbReference type="SUPFAM" id="SSF47005">
    <property type="entry name" value="Peripheral subunit-binding domain of 2-oxo acid dehydrogenase complex"/>
    <property type="match status" value="1"/>
</dbReference>
<dbReference type="PANTHER" id="PTHR23151">
    <property type="entry name" value="DIHYDROLIPOAMIDE ACETYL/SUCCINYL-TRANSFERASE-RELATED"/>
    <property type="match status" value="1"/>
</dbReference>
<accession>A0AAW5ERG6</accession>
<dbReference type="Gene3D" id="2.40.50.100">
    <property type="match status" value="1"/>
</dbReference>
<dbReference type="SUPFAM" id="SSF51230">
    <property type="entry name" value="Single hybrid motif"/>
    <property type="match status" value="1"/>
</dbReference>
<dbReference type="InterPro" id="IPR000089">
    <property type="entry name" value="Biotin_lipoyl"/>
</dbReference>
<evidence type="ECO:0000313" key="7">
    <source>
        <dbReference type="EMBL" id="MCJ8353910.1"/>
    </source>
</evidence>
<dbReference type="Pfam" id="PF02817">
    <property type="entry name" value="E3_binding"/>
    <property type="match status" value="1"/>
</dbReference>
<dbReference type="Gene3D" id="3.30.559.10">
    <property type="entry name" value="Chloramphenicol acetyltransferase-like domain"/>
    <property type="match status" value="1"/>
</dbReference>
<name>A0AAW5ERG6_NOVHA</name>
<dbReference type="RefSeq" id="WP_247066906.1">
    <property type="nucleotide sequence ID" value="NZ_CP094848.1"/>
</dbReference>
<dbReference type="PROSITE" id="PS00189">
    <property type="entry name" value="LIPOYL"/>
    <property type="match status" value="1"/>
</dbReference>
<evidence type="ECO:0000259" key="5">
    <source>
        <dbReference type="PROSITE" id="PS50968"/>
    </source>
</evidence>